<evidence type="ECO:0000256" key="7">
    <source>
        <dbReference type="SAM" id="Phobius"/>
    </source>
</evidence>
<feature type="transmembrane region" description="Helical" evidence="7">
    <location>
        <begin position="23"/>
        <end position="44"/>
    </location>
</feature>
<organism evidence="8 9">
    <name type="scientific">Rouxiella aceris</name>
    <dbReference type="NCBI Taxonomy" id="2703884"/>
    <lineage>
        <taxon>Bacteria</taxon>
        <taxon>Pseudomonadati</taxon>
        <taxon>Pseudomonadota</taxon>
        <taxon>Gammaproteobacteria</taxon>
        <taxon>Enterobacterales</taxon>
        <taxon>Yersiniaceae</taxon>
        <taxon>Rouxiella</taxon>
    </lineage>
</organism>
<sequence>MSHVLPEQTTNNKRLNRFLMAHPVGRVIPGLVLTAAITVLSLWLSHFPKLSSFGLSALTLAIVSGMVVGNTFYPVARPLCADGVNLAKQKLLRLGIILYGFKLTFTQIADVGSAGIVIDLLTLSSTFLLACWLGKRLFGLDSETAILIGAGSSICGAAAVMATEPVLKADAEKVTVAVATVVIFGTAAIMIYPWLWQLNLHYQWFDINASQFGIYIGSTVHEVAQVVAAGHGVTPEAENSAVIAKMIRVMMLAPFLLLLSVWKNRRLGGTPKGQRLGSGITLPWFALWFILIAAFNSFNLLPPAWVNTLLTLDTLCLAMAMAALGLTTHISALRQAGIKPLMMAGLLFLWLIIGGAGINHLVQQLI</sequence>
<evidence type="ECO:0000256" key="3">
    <source>
        <dbReference type="ARBA" id="ARBA00022475"/>
    </source>
</evidence>
<reference evidence="8 9" key="1">
    <citation type="submission" date="2020-01" db="EMBL/GenBank/DDBJ databases">
        <authorList>
            <person name="Lee S.D."/>
        </authorList>
    </citation>
    <scope>NUCLEOTIDE SEQUENCE [LARGE SCALE GENOMIC DNA]</scope>
    <source>
        <strain evidence="8 9">SAP-1</strain>
    </source>
</reference>
<evidence type="ECO:0000313" key="8">
    <source>
        <dbReference type="EMBL" id="NMP27336.1"/>
    </source>
</evidence>
<feature type="transmembrane region" description="Helical" evidence="7">
    <location>
        <begin position="304"/>
        <end position="328"/>
    </location>
</feature>
<dbReference type="InterPro" id="IPR018383">
    <property type="entry name" value="UPF0324_pro"/>
</dbReference>
<dbReference type="EMBL" id="JAADJU010000005">
    <property type="protein sequence ID" value="NMP27336.1"/>
    <property type="molecule type" value="Genomic_DNA"/>
</dbReference>
<dbReference type="NCBIfam" id="TIGR00698">
    <property type="entry name" value="YeiH family putative sulfate export transporter"/>
    <property type="match status" value="1"/>
</dbReference>
<comment type="similarity">
    <text evidence="2">Belongs to the UPF0324 family.</text>
</comment>
<proteinExistence type="inferred from homology"/>
<evidence type="ECO:0000256" key="4">
    <source>
        <dbReference type="ARBA" id="ARBA00022692"/>
    </source>
</evidence>
<dbReference type="Proteomes" id="UP000585363">
    <property type="component" value="Unassembled WGS sequence"/>
</dbReference>
<comment type="subcellular location">
    <subcellularLocation>
        <location evidence="1">Cell membrane</location>
        <topology evidence="1">Multi-pass membrane protein</topology>
    </subcellularLocation>
</comment>
<feature type="transmembrane region" description="Helical" evidence="7">
    <location>
        <begin position="282"/>
        <end position="298"/>
    </location>
</feature>
<reference evidence="8 9" key="2">
    <citation type="submission" date="2020-06" db="EMBL/GenBank/DDBJ databases">
        <title>Polyphasic characterization of a Rahnella strain isolated from tree sap.</title>
        <authorList>
            <person name="Kim I.S."/>
        </authorList>
    </citation>
    <scope>NUCLEOTIDE SEQUENCE [LARGE SCALE GENOMIC DNA]</scope>
    <source>
        <strain evidence="8 9">SAP-1</strain>
    </source>
</reference>
<gene>
    <name evidence="8" type="ORF">GW590_10705</name>
</gene>
<keyword evidence="9" id="KW-1185">Reference proteome</keyword>
<protein>
    <submittedName>
        <fullName evidence="8">YeiH family putative sulfate export transporter</fullName>
    </submittedName>
</protein>
<comment type="caution">
    <text evidence="8">The sequence shown here is derived from an EMBL/GenBank/DDBJ whole genome shotgun (WGS) entry which is preliminary data.</text>
</comment>
<keyword evidence="6 7" id="KW-0472">Membrane</keyword>
<feature type="transmembrane region" description="Helical" evidence="7">
    <location>
        <begin position="144"/>
        <end position="162"/>
    </location>
</feature>
<evidence type="ECO:0000256" key="5">
    <source>
        <dbReference type="ARBA" id="ARBA00022989"/>
    </source>
</evidence>
<feature type="transmembrane region" description="Helical" evidence="7">
    <location>
        <begin position="242"/>
        <end position="262"/>
    </location>
</feature>
<dbReference type="AlphaFoldDB" id="A0A848MJ61"/>
<accession>A0A848MJ61</accession>
<evidence type="ECO:0000313" key="9">
    <source>
        <dbReference type="Proteomes" id="UP000585363"/>
    </source>
</evidence>
<evidence type="ECO:0000256" key="6">
    <source>
        <dbReference type="ARBA" id="ARBA00023136"/>
    </source>
</evidence>
<keyword evidence="5 7" id="KW-1133">Transmembrane helix</keyword>
<feature type="transmembrane region" description="Helical" evidence="7">
    <location>
        <begin position="50"/>
        <end position="75"/>
    </location>
</feature>
<keyword evidence="3" id="KW-1003">Cell membrane</keyword>
<dbReference type="PANTHER" id="PTHR30106:SF2">
    <property type="entry name" value="UPF0324 INNER MEMBRANE PROTEIN YEIH"/>
    <property type="match status" value="1"/>
</dbReference>
<dbReference type="GO" id="GO:0005886">
    <property type="term" value="C:plasma membrane"/>
    <property type="evidence" value="ECO:0007669"/>
    <property type="project" value="UniProtKB-SubCell"/>
</dbReference>
<dbReference type="InterPro" id="IPR004630">
    <property type="entry name" value="UPF0324_YeiH-like"/>
</dbReference>
<feature type="transmembrane region" description="Helical" evidence="7">
    <location>
        <begin position="174"/>
        <end position="195"/>
    </location>
</feature>
<evidence type="ECO:0000256" key="2">
    <source>
        <dbReference type="ARBA" id="ARBA00007977"/>
    </source>
</evidence>
<feature type="transmembrane region" description="Helical" evidence="7">
    <location>
        <begin position="340"/>
        <end position="362"/>
    </location>
</feature>
<keyword evidence="4 7" id="KW-0812">Transmembrane</keyword>
<dbReference type="Pfam" id="PF03601">
    <property type="entry name" value="Cons_hypoth698"/>
    <property type="match status" value="1"/>
</dbReference>
<dbReference type="PANTHER" id="PTHR30106">
    <property type="entry name" value="INNER MEMBRANE PROTEIN YEIH-RELATED"/>
    <property type="match status" value="1"/>
</dbReference>
<evidence type="ECO:0000256" key="1">
    <source>
        <dbReference type="ARBA" id="ARBA00004651"/>
    </source>
</evidence>
<name>A0A848MJ61_9GAMM</name>
<feature type="transmembrane region" description="Helical" evidence="7">
    <location>
        <begin position="96"/>
        <end position="124"/>
    </location>
</feature>